<sequence>MSKCVALTSGESTDATKYLKKKFPGLLIGFDSRTVSAEKLDAFRAAHGIVVVPRENSHNKAPSSKAQSVNETEQVADKEVDEHDTPAYVVVAPDWYTEDDEYQQYHLYVNGRNGVISETKIKDGIVKFRGDIPLAKYVHNLSLSDAEISAITNILTEGVDIGKTIALDSGTQFGLSVDDPSLSLSIIKDDQEEVYSYGLKRGIIHWQNLSVHFDDVSSDINANLRAKDSYKGQFGMFSMDYYGQANDGDSYLKLQNASFMLKPFNNGMQMGIGWLTDESYNEPYGTLGYANLLKTHRFAGLELFNFSSFDHEFKVNQSGEGFDVFSRGYAYASIYANGRFVTGINLAPGFNRIDDRLLDDGQNLVEVKKRYNDGTEDSETINYFKKSLARADEQSIYLKLALGAKEINGAYQGAVTLKSALNSHYGDIDFQTSYFAELGDVSSELEYQKSFGPLMFQLYGAVATNGESGYGTRISASPFSRVYSSLEYRSVDSKDCSEQNQFLSYNCFDDLNAYMSVQLPFGVFATYNYKYVDYATSGVRAQTNRVSLNKYHHFSNGITLGLNGSFEQRDDMSNFMSGMDSENLYVGFNLSYSQGQHSMSYDASYNDDLFRETSYPTQGHSLGYSTRFDDLSLSARAGVTRSKLATSHHASVSARYGSDFGAFYGSGSFSQSRNQFSLAHDYLLAVNDRSYSFRSHQTAYTDTGVIFDTGTIPSDELLTVTLKSKNSVISYRLDGSEQKFFPLEPGRYNLSVKSTEVNKSRLSDILINEKLIDIFKGDVRTIDFTYSDKFIIAFNDIGSADRGSIKIKGCDRNFGSDGDYEFTCTSKDLLSDGVFEASVNDEILLCRYNNMRIYSDIYYSLGSVRCE</sequence>
<proteinExistence type="predicted"/>
<dbReference type="Proteomes" id="UP000006683">
    <property type="component" value="Chromosome"/>
</dbReference>
<accession>E1SLA7</accession>
<feature type="compositionally biased region" description="Polar residues" evidence="1">
    <location>
        <begin position="59"/>
        <end position="73"/>
    </location>
</feature>
<dbReference type="GeneID" id="67181504"/>
<dbReference type="OrthoDB" id="323430at2"/>
<dbReference type="RefSeq" id="WP_013344791.1">
    <property type="nucleotide sequence ID" value="NC_014541.1"/>
</dbReference>
<dbReference type="EMBL" id="CP002209">
    <property type="protein sequence ID" value="ADN75485.1"/>
    <property type="molecule type" value="Genomic_DNA"/>
</dbReference>
<dbReference type="KEGG" id="fbl:Fbal_1276"/>
<evidence type="ECO:0000256" key="1">
    <source>
        <dbReference type="SAM" id="MobiDB-lite"/>
    </source>
</evidence>
<organism evidence="2 3">
    <name type="scientific">Ferrimonas balearica (strain DSM 9799 / CCM 4581 / KCTC 23876 / PAT)</name>
    <dbReference type="NCBI Taxonomy" id="550540"/>
    <lineage>
        <taxon>Bacteria</taxon>
        <taxon>Pseudomonadati</taxon>
        <taxon>Pseudomonadota</taxon>
        <taxon>Gammaproteobacteria</taxon>
        <taxon>Alteromonadales</taxon>
        <taxon>Ferrimonadaceae</taxon>
        <taxon>Ferrimonas</taxon>
    </lineage>
</organism>
<dbReference type="HOGENOM" id="CLU_330592_0_0_6"/>
<protein>
    <submittedName>
        <fullName evidence="2">Uncharacterized protein</fullName>
    </submittedName>
</protein>
<feature type="region of interest" description="Disordered" evidence="1">
    <location>
        <begin position="54"/>
        <end position="80"/>
    </location>
</feature>
<gene>
    <name evidence="2" type="ordered locus">Fbal_1276</name>
</gene>
<evidence type="ECO:0000313" key="2">
    <source>
        <dbReference type="EMBL" id="ADN75485.1"/>
    </source>
</evidence>
<dbReference type="eggNOG" id="COG3188">
    <property type="taxonomic scope" value="Bacteria"/>
</dbReference>
<reference evidence="2 3" key="1">
    <citation type="journal article" date="2010" name="Stand. Genomic Sci.">
        <title>Complete genome sequence of Ferrimonas balearica type strain (PAT).</title>
        <authorList>
            <person name="Nolan M."/>
            <person name="Sikorski J."/>
            <person name="Davenport K."/>
            <person name="Lucas S."/>
            <person name="Glavina Del Rio T."/>
            <person name="Tice H."/>
            <person name="Cheng J."/>
            <person name="Goodwin L."/>
            <person name="Pitluck S."/>
            <person name="Liolios K."/>
            <person name="Ivanova N."/>
            <person name="Mavromatis K."/>
            <person name="Ovchinnikova G."/>
            <person name="Pati A."/>
            <person name="Chen A."/>
            <person name="Palaniappan K."/>
            <person name="Land M."/>
            <person name="Hauser L."/>
            <person name="Chang Y."/>
            <person name="Jeffries C."/>
            <person name="Tapia R."/>
            <person name="Brettin T."/>
            <person name="Detter J."/>
            <person name="Han C."/>
            <person name="Yasawong M."/>
            <person name="Rohde M."/>
            <person name="Tindall B."/>
            <person name="Goker M."/>
            <person name="Woyke T."/>
            <person name="Bristow J."/>
            <person name="Eisen J."/>
            <person name="Markowitz V."/>
            <person name="Hugenholtz P."/>
            <person name="Kyrpides N."/>
            <person name="Klenk H."/>
            <person name="Lapidus A."/>
        </authorList>
    </citation>
    <scope>NUCLEOTIDE SEQUENCE [LARGE SCALE GENOMIC DNA]</scope>
    <source>
        <strain evidence="3">DSM 9799 / CCM 4581 / KCTC 23876 / PAT</strain>
    </source>
</reference>
<keyword evidence="3" id="KW-1185">Reference proteome</keyword>
<name>E1SLA7_FERBD</name>
<dbReference type="AlphaFoldDB" id="E1SLA7"/>
<evidence type="ECO:0000313" key="3">
    <source>
        <dbReference type="Proteomes" id="UP000006683"/>
    </source>
</evidence>
<dbReference type="STRING" id="550540.Fbal_1276"/>